<dbReference type="CDD" id="cd08349">
    <property type="entry name" value="BLMA_like"/>
    <property type="match status" value="1"/>
</dbReference>
<dbReference type="GO" id="GO:0046677">
    <property type="term" value="P:response to antibiotic"/>
    <property type="evidence" value="ECO:0007669"/>
    <property type="project" value="UniProtKB-KW"/>
</dbReference>
<dbReference type="SUPFAM" id="SSF54593">
    <property type="entry name" value="Glyoxalase/Bleomycin resistance protein/Dihydroxybiphenyl dioxygenase"/>
    <property type="match status" value="1"/>
</dbReference>
<dbReference type="InterPro" id="IPR029068">
    <property type="entry name" value="Glyas_Bleomycin-R_OHBP_Dase"/>
</dbReference>
<dbReference type="Proteomes" id="UP000509383">
    <property type="component" value="Chromosome"/>
</dbReference>
<feature type="domain" description="VOC" evidence="4">
    <location>
        <begin position="2"/>
        <end position="133"/>
    </location>
</feature>
<dbReference type="EMBL" id="AP023189">
    <property type="protein sequence ID" value="BCG25155.1"/>
    <property type="molecule type" value="Genomic_DNA"/>
</dbReference>
<proteinExistence type="inferred from homology"/>
<keyword evidence="3" id="KW-0046">Antibiotic resistance</keyword>
<protein>
    <recommendedName>
        <fullName evidence="2">Bleomycin resistance protein</fullName>
    </recommendedName>
</protein>
<evidence type="ECO:0000259" key="4">
    <source>
        <dbReference type="PROSITE" id="PS51819"/>
    </source>
</evidence>
<dbReference type="InterPro" id="IPR000335">
    <property type="entry name" value="Bleomycin-R"/>
</dbReference>
<evidence type="ECO:0000256" key="1">
    <source>
        <dbReference type="ARBA" id="ARBA00011051"/>
    </source>
</evidence>
<dbReference type="InterPro" id="IPR004360">
    <property type="entry name" value="Glyas_Fos-R_dOase_dom"/>
</dbReference>
<evidence type="ECO:0000256" key="2">
    <source>
        <dbReference type="ARBA" id="ARBA00021572"/>
    </source>
</evidence>
<dbReference type="PROSITE" id="PS51819">
    <property type="entry name" value="VOC"/>
    <property type="match status" value="1"/>
</dbReference>
<keyword evidence="8" id="KW-1185">Reference proteome</keyword>
<reference evidence="5 7" key="1">
    <citation type="submission" date="2020-05" db="EMBL/GenBank/DDBJ databases">
        <title>Characterization of novel class B3 metallo-beta-lactamase from novel Pseudomonas species.</title>
        <authorList>
            <person name="Yamada K."/>
            <person name="Aoki K."/>
            <person name="Ishii Y."/>
        </authorList>
    </citation>
    <scope>NUCLEOTIDE SEQUENCE [LARGE SCALE GENOMIC DNA]</scope>
    <source>
        <strain evidence="5 7">TUM18999</strain>
        <strain evidence="6 8">TUM20286</strain>
    </source>
</reference>
<comment type="similarity">
    <text evidence="1">Belongs to the bleomycin resistance protein family.</text>
</comment>
<evidence type="ECO:0000256" key="3">
    <source>
        <dbReference type="ARBA" id="ARBA00023251"/>
    </source>
</evidence>
<evidence type="ECO:0000313" key="6">
    <source>
        <dbReference type="EMBL" id="GJN54297.1"/>
    </source>
</evidence>
<dbReference type="KEGG" id="ptw:TUM18999_33460"/>
<dbReference type="EMBL" id="BQKM01000010">
    <property type="protein sequence ID" value="GJN54297.1"/>
    <property type="molecule type" value="Genomic_DNA"/>
</dbReference>
<dbReference type="Pfam" id="PF00903">
    <property type="entry name" value="Glyoxalase"/>
    <property type="match status" value="1"/>
</dbReference>
<dbReference type="RefSeq" id="WP_373874713.1">
    <property type="nucleotide sequence ID" value="NZ_AP023189.1"/>
</dbReference>
<dbReference type="Gene3D" id="3.10.180.10">
    <property type="entry name" value="2,3-Dihydroxybiphenyl 1,2-Dioxygenase, domain 1"/>
    <property type="match status" value="1"/>
</dbReference>
<organism evidence="5 7">
    <name type="scientific">Pseudomonas tohonis</name>
    <dbReference type="NCBI Taxonomy" id="2725477"/>
    <lineage>
        <taxon>Bacteria</taxon>
        <taxon>Pseudomonadati</taxon>
        <taxon>Pseudomonadota</taxon>
        <taxon>Gammaproteobacteria</taxon>
        <taxon>Pseudomonadales</taxon>
        <taxon>Pseudomonadaceae</taxon>
        <taxon>Pseudomonas</taxon>
    </lineage>
</organism>
<evidence type="ECO:0000313" key="8">
    <source>
        <dbReference type="Proteomes" id="UP001054892"/>
    </source>
</evidence>
<gene>
    <name evidence="5" type="ORF">TUM18999_33460</name>
    <name evidence="6" type="ORF">TUM20286_40490</name>
</gene>
<accession>A0A6J4E6T8</accession>
<sequence length="147" mass="16753">MHFNALVPELLVVDFARSLDFYCRVLGFEVAYQRPEHRFAYLRFGEAQLMLEEDDGEASEWRVEPLEAPFGRGLNLSIRCADALALIARIEAAGVRLRRGAEERWYRQDEQAHGELNFLLQDPDGYLLRFHQSLGMRAFGGALPPGA</sequence>
<dbReference type="AlphaFoldDB" id="A0A6J4E6T8"/>
<dbReference type="Proteomes" id="UP001054892">
    <property type="component" value="Unassembled WGS sequence"/>
</dbReference>
<dbReference type="InterPro" id="IPR037523">
    <property type="entry name" value="VOC_core"/>
</dbReference>
<evidence type="ECO:0000313" key="5">
    <source>
        <dbReference type="EMBL" id="BCG25155.1"/>
    </source>
</evidence>
<evidence type="ECO:0000313" key="7">
    <source>
        <dbReference type="Proteomes" id="UP000509383"/>
    </source>
</evidence>
<name>A0A6J4E6T8_9PSED</name>